<proteinExistence type="predicted"/>
<dbReference type="AlphaFoldDB" id="A0A975D9R8"/>
<keyword evidence="1" id="KW-0472">Membrane</keyword>
<keyword evidence="1" id="KW-1133">Transmembrane helix</keyword>
<dbReference type="EMBL" id="CP072110">
    <property type="protein sequence ID" value="QTH63215.1"/>
    <property type="molecule type" value="Genomic_DNA"/>
</dbReference>
<reference evidence="2" key="1">
    <citation type="submission" date="2021-03" db="EMBL/GenBank/DDBJ databases">
        <title>Description of Psychrosphaera ytuae sp. nov. isolated from deep sea sediment of South China Sea.</title>
        <authorList>
            <person name="Zhang J."/>
            <person name="Xu X.-D."/>
        </authorList>
    </citation>
    <scope>NUCLEOTIDE SEQUENCE</scope>
    <source>
        <strain evidence="2">MTZ26</strain>
    </source>
</reference>
<feature type="transmembrane region" description="Helical" evidence="1">
    <location>
        <begin position="52"/>
        <end position="72"/>
    </location>
</feature>
<name>A0A975D9R8_9GAMM</name>
<organism evidence="2 3">
    <name type="scientific">Psychrosphaera ytuae</name>
    <dbReference type="NCBI Taxonomy" id="2820710"/>
    <lineage>
        <taxon>Bacteria</taxon>
        <taxon>Pseudomonadati</taxon>
        <taxon>Pseudomonadota</taxon>
        <taxon>Gammaproteobacteria</taxon>
        <taxon>Alteromonadales</taxon>
        <taxon>Pseudoalteromonadaceae</taxon>
        <taxon>Psychrosphaera</taxon>
    </lineage>
</organism>
<dbReference type="KEGG" id="psym:J1N51_10755"/>
<dbReference type="RefSeq" id="WP_208831221.1">
    <property type="nucleotide sequence ID" value="NZ_CP072110.1"/>
</dbReference>
<accession>A0A975D9R8</accession>
<evidence type="ECO:0000256" key="1">
    <source>
        <dbReference type="SAM" id="Phobius"/>
    </source>
</evidence>
<protein>
    <submittedName>
        <fullName evidence="2">Uncharacterized protein</fullName>
    </submittedName>
</protein>
<dbReference type="Proteomes" id="UP000682739">
    <property type="component" value="Chromosome"/>
</dbReference>
<keyword evidence="3" id="KW-1185">Reference proteome</keyword>
<evidence type="ECO:0000313" key="2">
    <source>
        <dbReference type="EMBL" id="QTH63215.1"/>
    </source>
</evidence>
<evidence type="ECO:0000313" key="3">
    <source>
        <dbReference type="Proteomes" id="UP000682739"/>
    </source>
</evidence>
<gene>
    <name evidence="2" type="ORF">J1N51_10755</name>
</gene>
<sequence length="166" mass="18773">MKQTQTELDRLVETLPKEMEPKRDLWQGIEQAIAHVPQEQPKSTKVKNSFEVHWGAVAAAIAPIAILAGVLMNNQPAVQQGPEWLAPVSASFEIQKRNMLRQVSGHQSVNEHWRTTLAELEEAESALKEALIHQPQDPALMKMLNQVYQQQLDVIAKSHQSKFKQI</sequence>
<keyword evidence="1" id="KW-0812">Transmembrane</keyword>